<dbReference type="PANTHER" id="PTHR24020:SF20">
    <property type="entry name" value="PH DOMAIN-CONTAINING PROTEIN"/>
    <property type="match status" value="1"/>
</dbReference>
<dbReference type="InterPro" id="IPR002035">
    <property type="entry name" value="VWF_A"/>
</dbReference>
<evidence type="ECO:0000259" key="1">
    <source>
        <dbReference type="PROSITE" id="PS50234"/>
    </source>
</evidence>
<feature type="non-terminal residue" evidence="2">
    <location>
        <position position="1"/>
    </location>
</feature>
<protein>
    <recommendedName>
        <fullName evidence="1">VWFA domain-containing protein</fullName>
    </recommendedName>
</protein>
<dbReference type="EMBL" id="CALNXI010000170">
    <property type="protein sequence ID" value="CAH3021137.1"/>
    <property type="molecule type" value="Genomic_DNA"/>
</dbReference>
<evidence type="ECO:0000313" key="2">
    <source>
        <dbReference type="EMBL" id="CAH3021137.1"/>
    </source>
</evidence>
<dbReference type="CDD" id="cd00198">
    <property type="entry name" value="vWFA"/>
    <property type="match status" value="1"/>
</dbReference>
<feature type="domain" description="VWFA" evidence="1">
    <location>
        <begin position="8"/>
        <end position="181"/>
    </location>
</feature>
<sequence>ETPSCDLDVAFLIDSSGSMSPNGFDQEKDFVKKAAKELGVAPGKSRAAVIQFALNATEKIGFKEVRALADFESAVDDIKYRTEGTVTRIDNGLSKAKEVFEKVRSSDRIKLLLLLTDGEQPIEDEKLKQLSSELRNAGIRLLAVGIGSGVNEKQLKLIAGDDANAITATDFNHLKDKLGSLVKKACACPVNVAFILDASGSITDVFLKEKEVVLDLTKDMNIGGADQTDTSKVALMHFSHLPIIDGLFGEYATTSEFQGGLKALPFIGKQTRIDRALSKASSEIFKTISISRPNIAIIFTDGVQTKDLSWEIPKGLRDASQPLKDKGVRVIAVGVTANANKERLRLMTDRLEDVVVNTDKAVVVEELKGILKNACSEYL</sequence>
<dbReference type="Gene3D" id="3.40.50.410">
    <property type="entry name" value="von Willebrand factor, type A domain"/>
    <property type="match status" value="2"/>
</dbReference>
<comment type="caution">
    <text evidence="2">The sequence shown here is derived from an EMBL/GenBank/DDBJ whole genome shotgun (WGS) entry which is preliminary data.</text>
</comment>
<dbReference type="PRINTS" id="PR00453">
    <property type="entry name" value="VWFADOMAIN"/>
</dbReference>
<accession>A0ABN8LYX6</accession>
<organism evidence="2 3">
    <name type="scientific">Porites evermanni</name>
    <dbReference type="NCBI Taxonomy" id="104178"/>
    <lineage>
        <taxon>Eukaryota</taxon>
        <taxon>Metazoa</taxon>
        <taxon>Cnidaria</taxon>
        <taxon>Anthozoa</taxon>
        <taxon>Hexacorallia</taxon>
        <taxon>Scleractinia</taxon>
        <taxon>Fungiina</taxon>
        <taxon>Poritidae</taxon>
        <taxon>Porites</taxon>
    </lineage>
</organism>
<keyword evidence="3" id="KW-1185">Reference proteome</keyword>
<dbReference type="Proteomes" id="UP001159427">
    <property type="component" value="Unassembled WGS sequence"/>
</dbReference>
<name>A0ABN8LYX6_9CNID</name>
<proteinExistence type="predicted"/>
<dbReference type="InterPro" id="IPR050525">
    <property type="entry name" value="ECM_Assembly_Org"/>
</dbReference>
<dbReference type="PANTHER" id="PTHR24020">
    <property type="entry name" value="COLLAGEN ALPHA"/>
    <property type="match status" value="1"/>
</dbReference>
<evidence type="ECO:0000313" key="3">
    <source>
        <dbReference type="Proteomes" id="UP001159427"/>
    </source>
</evidence>
<dbReference type="InterPro" id="IPR036465">
    <property type="entry name" value="vWFA_dom_sf"/>
</dbReference>
<gene>
    <name evidence="2" type="ORF">PEVE_00010062</name>
</gene>
<dbReference type="Pfam" id="PF00092">
    <property type="entry name" value="VWA"/>
    <property type="match status" value="2"/>
</dbReference>
<dbReference type="SUPFAM" id="SSF53300">
    <property type="entry name" value="vWA-like"/>
    <property type="match status" value="2"/>
</dbReference>
<reference evidence="2 3" key="1">
    <citation type="submission" date="2022-05" db="EMBL/GenBank/DDBJ databases">
        <authorList>
            <consortium name="Genoscope - CEA"/>
            <person name="William W."/>
        </authorList>
    </citation>
    <scope>NUCLEOTIDE SEQUENCE [LARGE SCALE GENOMIC DNA]</scope>
</reference>
<dbReference type="SMART" id="SM00327">
    <property type="entry name" value="VWA"/>
    <property type="match status" value="2"/>
</dbReference>
<dbReference type="PROSITE" id="PS50234">
    <property type="entry name" value="VWFA"/>
    <property type="match status" value="2"/>
</dbReference>
<feature type="domain" description="VWFA" evidence="1">
    <location>
        <begin position="191"/>
        <end position="379"/>
    </location>
</feature>
<dbReference type="CDD" id="cd01450">
    <property type="entry name" value="vWFA_subfamily_ECM"/>
    <property type="match status" value="1"/>
</dbReference>